<dbReference type="EMBL" id="JAQYXL010000001">
    <property type="protein sequence ID" value="MEN3227295.1"/>
    <property type="molecule type" value="Genomic_DNA"/>
</dbReference>
<organism evidence="3 4">
    <name type="scientific">Methylorubrum rhodesianum</name>
    <dbReference type="NCBI Taxonomy" id="29427"/>
    <lineage>
        <taxon>Bacteria</taxon>
        <taxon>Pseudomonadati</taxon>
        <taxon>Pseudomonadota</taxon>
        <taxon>Alphaproteobacteria</taxon>
        <taxon>Hyphomicrobiales</taxon>
        <taxon>Methylobacteriaceae</taxon>
        <taxon>Methylorubrum</taxon>
    </lineage>
</organism>
<dbReference type="InterPro" id="IPR041920">
    <property type="entry name" value="ROS/MUCR_sf"/>
</dbReference>
<gene>
    <name evidence="3" type="ORF">PUR21_06490</name>
</gene>
<accession>A0ABU9Z7S6</accession>
<evidence type="ECO:0000256" key="1">
    <source>
        <dbReference type="ARBA" id="ARBA00007031"/>
    </source>
</evidence>
<evidence type="ECO:0000313" key="4">
    <source>
        <dbReference type="Proteomes" id="UP001404845"/>
    </source>
</evidence>
<proteinExistence type="inferred from homology"/>
<dbReference type="RefSeq" id="WP_133091801.1">
    <property type="nucleotide sequence ID" value="NZ_JACWCW010000040.1"/>
</dbReference>
<evidence type="ECO:0000313" key="3">
    <source>
        <dbReference type="EMBL" id="MEN3227295.1"/>
    </source>
</evidence>
<feature type="region of interest" description="Disordered" evidence="2">
    <location>
        <begin position="128"/>
        <end position="168"/>
    </location>
</feature>
<keyword evidence="4" id="KW-1185">Reference proteome</keyword>
<sequence length="168" mass="18036">MEDNTSPDLLTMTADIVAAFVSNNPVPAAELPSLLVQVHVAFSSLLATSPAEAVNEIEKPTPAQIKKSITPDALISFIDGKPYRTLKRHLGVHGLSIDEYRTRYGLPSDYPSVSANYSASRSALAKQLGLGNQRKKAVPAPEPVSEPTPPSKPKRASRPRKVAEPASR</sequence>
<name>A0ABU9Z7S6_9HYPH</name>
<protein>
    <submittedName>
        <fullName evidence="3">MucR family transcriptional regulator</fullName>
    </submittedName>
</protein>
<dbReference type="InterPro" id="IPR008807">
    <property type="entry name" value="ROS_MUCR"/>
</dbReference>
<dbReference type="Proteomes" id="UP001404845">
    <property type="component" value="Unassembled WGS sequence"/>
</dbReference>
<evidence type="ECO:0000256" key="2">
    <source>
        <dbReference type="SAM" id="MobiDB-lite"/>
    </source>
</evidence>
<dbReference type="Gene3D" id="1.10.10.1550">
    <property type="entry name" value="ROS/MUCR transcriptional regulator protein"/>
    <property type="match status" value="1"/>
</dbReference>
<comment type="caution">
    <text evidence="3">The sequence shown here is derived from an EMBL/GenBank/DDBJ whole genome shotgun (WGS) entry which is preliminary data.</text>
</comment>
<feature type="compositionally biased region" description="Pro residues" evidence="2">
    <location>
        <begin position="140"/>
        <end position="151"/>
    </location>
</feature>
<dbReference type="Pfam" id="PF05443">
    <property type="entry name" value="ROS_MUCR"/>
    <property type="match status" value="1"/>
</dbReference>
<comment type="similarity">
    <text evidence="1">Belongs to the ros/MucR family.</text>
</comment>
<reference evidence="3 4" key="1">
    <citation type="journal article" date="2023" name="PLoS ONE">
        <title>Complete genome assembly of Hawai'i environmental nontuberculous mycobacteria reveals unexpected co-isolation with methylobacteria.</title>
        <authorList>
            <person name="Hendrix J."/>
            <person name="Epperson L.E."/>
            <person name="Tong E.I."/>
            <person name="Chan Y.L."/>
            <person name="Hasan N.A."/>
            <person name="Dawrs S.N."/>
            <person name="Norton G.J."/>
            <person name="Virdi R."/>
            <person name="Crooks J.L."/>
            <person name="Chan E.D."/>
            <person name="Honda J.R."/>
            <person name="Strong M."/>
        </authorList>
    </citation>
    <scope>NUCLEOTIDE SEQUENCE [LARGE SCALE GENOMIC DNA]</scope>
    <source>
        <strain evidence="3 4">NJH_HI01</strain>
    </source>
</reference>